<dbReference type="STRING" id="680026.AB733_09945"/>
<gene>
    <name evidence="1" type="ORF">C9I94_01080</name>
</gene>
<dbReference type="Pfam" id="PF11859">
    <property type="entry name" value="DUF3379"/>
    <property type="match status" value="1"/>
</dbReference>
<sequence>MDDLEFRRRILADPNDNSAEMIEAKNSSLVNRKLSDELLQLDTKLEKALKVDVPDDLVDRILFHQSGQTPAKPKTTRVHLAIAASIAFAFGVFTGQFDQIISNADVTRSAEAAPLGQIALSHVHDEAPFIDTIDESVQLSQVNAKLKPFGTELSSLPGHVYYVNHCAFGKQNALHMVVDTPEGKVTVFIVPEQSPAAASFNDKTMAGIVMPLQNASLIVVGDKNADMQPVAKTIKSELQWQI</sequence>
<keyword evidence="2" id="KW-1185">Reference proteome</keyword>
<evidence type="ECO:0000313" key="2">
    <source>
        <dbReference type="Proteomes" id="UP000240481"/>
    </source>
</evidence>
<dbReference type="EMBL" id="PYLZ01000001">
    <property type="protein sequence ID" value="PSW26609.1"/>
    <property type="molecule type" value="Genomic_DNA"/>
</dbReference>
<proteinExistence type="predicted"/>
<dbReference type="Proteomes" id="UP000240481">
    <property type="component" value="Unassembled WGS sequence"/>
</dbReference>
<dbReference type="OrthoDB" id="6195578at2"/>
<name>A0A2T3PBN0_9GAMM</name>
<evidence type="ECO:0000313" key="1">
    <source>
        <dbReference type="EMBL" id="PSW26609.1"/>
    </source>
</evidence>
<reference evidence="1 2" key="1">
    <citation type="submission" date="2018-01" db="EMBL/GenBank/DDBJ databases">
        <title>Whole genome sequencing of Histamine producing bacteria.</title>
        <authorList>
            <person name="Butler K."/>
        </authorList>
    </citation>
    <scope>NUCLEOTIDE SEQUENCE [LARGE SCALE GENOMIC DNA]</scope>
    <source>
        <strain evidence="1 2">DSM 24669</strain>
    </source>
</reference>
<dbReference type="AlphaFoldDB" id="A0A2T3PBN0"/>
<dbReference type="RefSeq" id="WP_107302331.1">
    <property type="nucleotide sequence ID" value="NZ_AP024852.1"/>
</dbReference>
<dbReference type="InterPro" id="IPR021806">
    <property type="entry name" value="DUF3379"/>
</dbReference>
<protein>
    <submittedName>
        <fullName evidence="1">DUF3379 domain-containing protein</fullName>
    </submittedName>
</protein>
<organism evidence="1 2">
    <name type="scientific">Photobacterium swingsii</name>
    <dbReference type="NCBI Taxonomy" id="680026"/>
    <lineage>
        <taxon>Bacteria</taxon>
        <taxon>Pseudomonadati</taxon>
        <taxon>Pseudomonadota</taxon>
        <taxon>Gammaproteobacteria</taxon>
        <taxon>Vibrionales</taxon>
        <taxon>Vibrionaceae</taxon>
        <taxon>Photobacterium</taxon>
    </lineage>
</organism>
<comment type="caution">
    <text evidence="1">The sequence shown here is derived from an EMBL/GenBank/DDBJ whole genome shotgun (WGS) entry which is preliminary data.</text>
</comment>
<accession>A0A2T3PBN0</accession>